<feature type="compositionally biased region" description="Low complexity" evidence="1">
    <location>
        <begin position="298"/>
        <end position="318"/>
    </location>
</feature>
<dbReference type="VEuPathDB" id="FungiDB:PYU1_G010769"/>
<sequence>MTSGAKSSDGSLDAAADASSSSSSADGPAASVSGSSWTASLSSSSSSSSYASSSSSSYSYDPETVGNDPGWTKDFPCEFYPPDADGCAEYRSCYDCLNEGVVYKGRGCYINPNGRCQALATATFDTTKSLDFRKGNASNNATSPHSNPNQMPLYFPAGPGVKYCNATDPICKHCKKHELADAIDNQSNATNSSFCYGRNKCVCVAVCESPMRAELLGGLMCNGKPQYGPAGSSNQASSLENSSFLNTDANITWIVGVPMVGVLAAALFVSRRRKQRHLTQEIDDIFNFEGGARASSSVISSNSSESFSSSSSSEMSSSIDEDPHPTAASVAIADATISGGGGSGGRQLSLVGWHALRNELIGREQQMLSGGPRAFSAVGYVEFLDTSASAPSEDDSDDDSSDGDEDSDTHVMADGSVGSASVSTSSSQNSGSRTTRRGPRRRDSLFGIDLSDDEDESGVL</sequence>
<feature type="compositionally biased region" description="Acidic residues" evidence="1">
    <location>
        <begin position="450"/>
        <end position="460"/>
    </location>
</feature>
<keyword evidence="2" id="KW-0812">Transmembrane</keyword>
<evidence type="ECO:0000256" key="1">
    <source>
        <dbReference type="SAM" id="MobiDB-lite"/>
    </source>
</evidence>
<dbReference type="InterPro" id="IPR039191">
    <property type="entry name" value="Nopp140-like"/>
</dbReference>
<dbReference type="GO" id="GO:0005730">
    <property type="term" value="C:nucleolus"/>
    <property type="evidence" value="ECO:0007669"/>
    <property type="project" value="InterPro"/>
</dbReference>
<dbReference type="EnsemblProtists" id="PYU1_T010792">
    <property type="protein sequence ID" value="PYU1_T010792"/>
    <property type="gene ID" value="PYU1_G010769"/>
</dbReference>
<dbReference type="Proteomes" id="UP000019132">
    <property type="component" value="Unassembled WGS sequence"/>
</dbReference>
<name>K3X0P3_GLOUD</name>
<reference evidence="4" key="1">
    <citation type="journal article" date="2010" name="Genome Biol.">
        <title>Genome sequence of the necrotrophic plant pathogen Pythium ultimum reveals original pathogenicity mechanisms and effector repertoire.</title>
        <authorList>
            <person name="Levesque C.A."/>
            <person name="Brouwer H."/>
            <person name="Cano L."/>
            <person name="Hamilton J.P."/>
            <person name="Holt C."/>
            <person name="Huitema E."/>
            <person name="Raffaele S."/>
            <person name="Robideau G.P."/>
            <person name="Thines M."/>
            <person name="Win J."/>
            <person name="Zerillo M.M."/>
            <person name="Beakes G.W."/>
            <person name="Boore J.L."/>
            <person name="Busam D."/>
            <person name="Dumas B."/>
            <person name="Ferriera S."/>
            <person name="Fuerstenberg S.I."/>
            <person name="Gachon C.M."/>
            <person name="Gaulin E."/>
            <person name="Govers F."/>
            <person name="Grenville-Briggs L."/>
            <person name="Horner N."/>
            <person name="Hostetler J."/>
            <person name="Jiang R.H."/>
            <person name="Johnson J."/>
            <person name="Krajaejun T."/>
            <person name="Lin H."/>
            <person name="Meijer H.J."/>
            <person name="Moore B."/>
            <person name="Morris P."/>
            <person name="Phuntmart V."/>
            <person name="Puiu D."/>
            <person name="Shetty J."/>
            <person name="Stajich J.E."/>
            <person name="Tripathy S."/>
            <person name="Wawra S."/>
            <person name="van West P."/>
            <person name="Whitty B.R."/>
            <person name="Coutinho P.M."/>
            <person name="Henrissat B."/>
            <person name="Martin F."/>
            <person name="Thomas P.D."/>
            <person name="Tyler B.M."/>
            <person name="De Vries R.P."/>
            <person name="Kamoun S."/>
            <person name="Yandell M."/>
            <person name="Tisserat N."/>
            <person name="Buell C.R."/>
        </authorList>
    </citation>
    <scope>NUCLEOTIDE SEQUENCE</scope>
    <source>
        <strain evidence="4">DAOM:BR144</strain>
    </source>
</reference>
<keyword evidence="4" id="KW-1185">Reference proteome</keyword>
<dbReference type="InParanoid" id="K3X0P3"/>
<organism evidence="3 4">
    <name type="scientific">Globisporangium ultimum (strain ATCC 200006 / CBS 805.95 / DAOM BR144)</name>
    <name type="common">Pythium ultimum</name>
    <dbReference type="NCBI Taxonomy" id="431595"/>
    <lineage>
        <taxon>Eukaryota</taxon>
        <taxon>Sar</taxon>
        <taxon>Stramenopiles</taxon>
        <taxon>Oomycota</taxon>
        <taxon>Peronosporomycetes</taxon>
        <taxon>Pythiales</taxon>
        <taxon>Pythiaceae</taxon>
        <taxon>Globisporangium</taxon>
    </lineage>
</organism>
<reference evidence="4" key="2">
    <citation type="submission" date="2010-04" db="EMBL/GenBank/DDBJ databases">
        <authorList>
            <person name="Buell R."/>
            <person name="Hamilton J."/>
            <person name="Hostetler J."/>
        </authorList>
    </citation>
    <scope>NUCLEOTIDE SEQUENCE [LARGE SCALE GENOMIC DNA]</scope>
    <source>
        <strain evidence="4">DAOM:BR144</strain>
    </source>
</reference>
<feature type="compositionally biased region" description="Low complexity" evidence="1">
    <location>
        <begin position="415"/>
        <end position="433"/>
    </location>
</feature>
<reference evidence="3" key="3">
    <citation type="submission" date="2015-02" db="UniProtKB">
        <authorList>
            <consortium name="EnsemblProtists"/>
        </authorList>
    </citation>
    <scope>IDENTIFICATION</scope>
    <source>
        <strain evidence="3">DAOM BR144</strain>
    </source>
</reference>
<accession>K3X0P3</accession>
<feature type="region of interest" description="Disordered" evidence="1">
    <location>
        <begin position="1"/>
        <end position="65"/>
    </location>
</feature>
<dbReference type="eggNOG" id="ENOG502SMZ3">
    <property type="taxonomic scope" value="Eukaryota"/>
</dbReference>
<keyword evidence="2" id="KW-1133">Transmembrane helix</keyword>
<feature type="compositionally biased region" description="Acidic residues" evidence="1">
    <location>
        <begin position="392"/>
        <end position="407"/>
    </location>
</feature>
<evidence type="ECO:0000256" key="2">
    <source>
        <dbReference type="SAM" id="Phobius"/>
    </source>
</evidence>
<evidence type="ECO:0000313" key="3">
    <source>
        <dbReference type="EnsemblProtists" id="PYU1_T010792"/>
    </source>
</evidence>
<dbReference type="AlphaFoldDB" id="K3X0P3"/>
<feature type="compositionally biased region" description="Low complexity" evidence="1">
    <location>
        <begin position="1"/>
        <end position="60"/>
    </location>
</feature>
<proteinExistence type="predicted"/>
<feature type="region of interest" description="Disordered" evidence="1">
    <location>
        <begin position="388"/>
        <end position="460"/>
    </location>
</feature>
<dbReference type="HOGENOM" id="CLU_047783_0_0_1"/>
<keyword evidence="2" id="KW-0472">Membrane</keyword>
<feature type="transmembrane region" description="Helical" evidence="2">
    <location>
        <begin position="251"/>
        <end position="269"/>
    </location>
</feature>
<dbReference type="PANTHER" id="PTHR23216">
    <property type="entry name" value="NUCLEOLAR AND COILED-BODY PHOSPHOPROTEIN 1"/>
    <property type="match status" value="1"/>
</dbReference>
<evidence type="ECO:0000313" key="4">
    <source>
        <dbReference type="Proteomes" id="UP000019132"/>
    </source>
</evidence>
<dbReference type="EMBL" id="GL376592">
    <property type="status" value="NOT_ANNOTATED_CDS"/>
    <property type="molecule type" value="Genomic_DNA"/>
</dbReference>
<feature type="region of interest" description="Disordered" evidence="1">
    <location>
        <begin position="298"/>
        <end position="326"/>
    </location>
</feature>
<dbReference type="PANTHER" id="PTHR23216:SF1">
    <property type="entry name" value="NUCLEOLAR AND COILED-BODY PHOSPHOPROTEIN 1"/>
    <property type="match status" value="1"/>
</dbReference>
<protein>
    <submittedName>
        <fullName evidence="3">Uncharacterized protein</fullName>
    </submittedName>
</protein>